<evidence type="ECO:0000256" key="1">
    <source>
        <dbReference type="SAM" id="MobiDB-lite"/>
    </source>
</evidence>
<feature type="domain" description="NAD-dependent epimerase/dehydratase" evidence="2">
    <location>
        <begin position="48"/>
        <end position="273"/>
    </location>
</feature>
<feature type="compositionally biased region" description="Basic and acidic residues" evidence="1">
    <location>
        <begin position="1"/>
        <end position="10"/>
    </location>
</feature>
<comment type="caution">
    <text evidence="3">The sequence shown here is derived from an EMBL/GenBank/DDBJ whole genome shotgun (WGS) entry which is preliminary data.</text>
</comment>
<dbReference type="InterPro" id="IPR001509">
    <property type="entry name" value="Epimerase_deHydtase"/>
</dbReference>
<reference evidence="3 4" key="1">
    <citation type="submission" date="2019-04" db="EMBL/GenBank/DDBJ databases">
        <authorList>
            <person name="Li Y."/>
            <person name="Wang J."/>
        </authorList>
    </citation>
    <scope>NUCLEOTIDE SEQUENCE [LARGE SCALE GENOMIC DNA]</scope>
    <source>
        <strain evidence="3 4">DSM 14668</strain>
    </source>
</reference>
<dbReference type="InterPro" id="IPR050177">
    <property type="entry name" value="Lipid_A_modif_metabolic_enz"/>
</dbReference>
<keyword evidence="4" id="KW-1185">Reference proteome</keyword>
<evidence type="ECO:0000259" key="2">
    <source>
        <dbReference type="Pfam" id="PF01370"/>
    </source>
</evidence>
<dbReference type="EMBL" id="SSMQ01000106">
    <property type="protein sequence ID" value="TKC94655.1"/>
    <property type="molecule type" value="Genomic_DNA"/>
</dbReference>
<sequence>MLRSPRERVVSRPLRMADPIDNSNSEPRETAIPPARGSRSRSGGRVVALTGAACFLGRNLVGLLEEDPATARIVTIDVKSPDTAGPKAKHFEVDLTNPASEDRVAEILASEEVDTLVHLCFLSSPTHATGWAHELESVGTMHLLNAVRQVRLRKLVQWSQTMLYGAHPTNPNFLTERHALRADMDEPFFADKIAAERELNAFAAKSKGTVVTVLRTAPIVGPTVQNWVTRYLGMRVVPTLLGFDPLLQFVHEVDALAAFKLALDRDHPGTFNITSDGVLPLSMVLRLAGRSSMPLPHTVASSLVGAAWITQASAVPPSFLRYLRYVCVADGDKAARVMGFRPAYTTREALLDYLAAQSLRDANLLQESPA</sequence>
<feature type="region of interest" description="Disordered" evidence="1">
    <location>
        <begin position="1"/>
        <end position="43"/>
    </location>
</feature>
<dbReference type="Pfam" id="PF01370">
    <property type="entry name" value="Epimerase"/>
    <property type="match status" value="1"/>
</dbReference>
<dbReference type="SUPFAM" id="SSF51735">
    <property type="entry name" value="NAD(P)-binding Rossmann-fold domains"/>
    <property type="match status" value="1"/>
</dbReference>
<name>A0A4U1IL04_9BACT</name>
<organism evidence="3 4">
    <name type="scientific">Polyangium fumosum</name>
    <dbReference type="NCBI Taxonomy" id="889272"/>
    <lineage>
        <taxon>Bacteria</taxon>
        <taxon>Pseudomonadati</taxon>
        <taxon>Myxococcota</taxon>
        <taxon>Polyangia</taxon>
        <taxon>Polyangiales</taxon>
        <taxon>Polyangiaceae</taxon>
        <taxon>Polyangium</taxon>
    </lineage>
</organism>
<evidence type="ECO:0000313" key="4">
    <source>
        <dbReference type="Proteomes" id="UP000309215"/>
    </source>
</evidence>
<dbReference type="PANTHER" id="PTHR43245">
    <property type="entry name" value="BIFUNCTIONAL POLYMYXIN RESISTANCE PROTEIN ARNA"/>
    <property type="match status" value="1"/>
</dbReference>
<evidence type="ECO:0000313" key="3">
    <source>
        <dbReference type="EMBL" id="TKC94655.1"/>
    </source>
</evidence>
<dbReference type="AlphaFoldDB" id="A0A4U1IL04"/>
<dbReference type="PANTHER" id="PTHR43245:SF52">
    <property type="entry name" value="NAD-DEPENDENT EPIMERASE_DEHYDRATASE"/>
    <property type="match status" value="1"/>
</dbReference>
<dbReference type="Gene3D" id="3.40.50.720">
    <property type="entry name" value="NAD(P)-binding Rossmann-like Domain"/>
    <property type="match status" value="1"/>
</dbReference>
<dbReference type="OrthoDB" id="9811496at2"/>
<dbReference type="Proteomes" id="UP000309215">
    <property type="component" value="Unassembled WGS sequence"/>
</dbReference>
<accession>A0A4U1IL04</accession>
<protein>
    <submittedName>
        <fullName evidence="3">NAD-dependent epimerase/dehydratase family protein</fullName>
    </submittedName>
</protein>
<gene>
    <name evidence="3" type="ORF">E8A74_48030</name>
</gene>
<dbReference type="InterPro" id="IPR036291">
    <property type="entry name" value="NAD(P)-bd_dom_sf"/>
</dbReference>
<proteinExistence type="predicted"/>